<comment type="caution">
    <text evidence="1">The sequence shown here is derived from an EMBL/GenBank/DDBJ whole genome shotgun (WGS) entry which is preliminary data.</text>
</comment>
<dbReference type="RefSeq" id="WP_159792011.1">
    <property type="nucleotide sequence ID" value="NZ_WTYM01000026.1"/>
</dbReference>
<protein>
    <submittedName>
        <fullName evidence="1">Phage terminase small subunit P27 family</fullName>
    </submittedName>
</protein>
<sequence length="153" mass="17143">MARGRKPIPTHLKLVTGNPGKRKLPYQELRQRQRRLHPNRKLSSAQKKVWARVVKHAPFGLLQPIDAEVLTRYVVAACLYDEAAASIDASPVLVRAPSGYPMISPWLAVLNKQQAILQSLASELGFTPSSRARLGVRDDHEPINDIEAKFFDD</sequence>
<evidence type="ECO:0000313" key="2">
    <source>
        <dbReference type="Proteomes" id="UP000433652"/>
    </source>
</evidence>
<dbReference type="OrthoDB" id="6010489at2"/>
<accession>A0A6I4ST15</accession>
<organism evidence="1 2">
    <name type="scientific">Croceibacterium salegens</name>
    <dbReference type="NCBI Taxonomy" id="1737568"/>
    <lineage>
        <taxon>Bacteria</taxon>
        <taxon>Pseudomonadati</taxon>
        <taxon>Pseudomonadota</taxon>
        <taxon>Alphaproteobacteria</taxon>
        <taxon>Sphingomonadales</taxon>
        <taxon>Erythrobacteraceae</taxon>
        <taxon>Croceibacterium</taxon>
    </lineage>
</organism>
<dbReference type="EMBL" id="WTYM01000026">
    <property type="protein sequence ID" value="MXO58488.1"/>
    <property type="molecule type" value="Genomic_DNA"/>
</dbReference>
<proteinExistence type="predicted"/>
<dbReference type="NCBIfam" id="TIGR01558">
    <property type="entry name" value="sm_term_P27"/>
    <property type="match status" value="1"/>
</dbReference>
<dbReference type="AlphaFoldDB" id="A0A6I4ST15"/>
<dbReference type="Proteomes" id="UP000433652">
    <property type="component" value="Unassembled WGS sequence"/>
</dbReference>
<dbReference type="Pfam" id="PF05119">
    <property type="entry name" value="Terminase_4"/>
    <property type="match status" value="1"/>
</dbReference>
<reference evidence="1 2" key="1">
    <citation type="submission" date="2019-12" db="EMBL/GenBank/DDBJ databases">
        <title>Genomic-based taxomic classification of the family Erythrobacteraceae.</title>
        <authorList>
            <person name="Xu L."/>
        </authorList>
    </citation>
    <scope>NUCLEOTIDE SEQUENCE [LARGE SCALE GENOMIC DNA]</scope>
    <source>
        <strain evidence="1 2">MCCC 1K01500</strain>
    </source>
</reference>
<evidence type="ECO:0000313" key="1">
    <source>
        <dbReference type="EMBL" id="MXO58488.1"/>
    </source>
</evidence>
<gene>
    <name evidence="1" type="ORF">GRI89_02860</name>
</gene>
<keyword evidence="2" id="KW-1185">Reference proteome</keyword>
<dbReference type="InterPro" id="IPR006448">
    <property type="entry name" value="Phage_term_ssu_P27"/>
</dbReference>
<name>A0A6I4ST15_9SPHN</name>